<feature type="compositionally biased region" description="Acidic residues" evidence="1">
    <location>
        <begin position="85"/>
        <end position="95"/>
    </location>
</feature>
<proteinExistence type="predicted"/>
<feature type="region of interest" description="Disordered" evidence="1">
    <location>
        <begin position="81"/>
        <end position="107"/>
    </location>
</feature>
<evidence type="ECO:0000313" key="3">
    <source>
        <dbReference type="Proteomes" id="UP000652761"/>
    </source>
</evidence>
<gene>
    <name evidence="2" type="ORF">Taro_035321</name>
</gene>
<evidence type="ECO:0000256" key="1">
    <source>
        <dbReference type="SAM" id="MobiDB-lite"/>
    </source>
</evidence>
<evidence type="ECO:0000313" key="2">
    <source>
        <dbReference type="EMBL" id="MQM02552.1"/>
    </source>
</evidence>
<accession>A0A843VYQ7</accession>
<sequence length="142" mass="16189">MNMLQCAIHPKEYSRISMCKSAKEMWIKLELLYESTSQVRETKANMCNKSRHMNAECLEAKKDKYKNHKVEFHKKKNKAMVATWSDEDQSSDNNEESSSSEGNEICFMAGSSEEQGIGAAWRVDLTLASERVTTNERIGDKG</sequence>
<reference evidence="2" key="1">
    <citation type="submission" date="2017-07" db="EMBL/GenBank/DDBJ databases">
        <title>Taro Niue Genome Assembly and Annotation.</title>
        <authorList>
            <person name="Atibalentja N."/>
            <person name="Keating K."/>
            <person name="Fields C.J."/>
        </authorList>
    </citation>
    <scope>NUCLEOTIDE SEQUENCE</scope>
    <source>
        <strain evidence="2">Niue_2</strain>
        <tissue evidence="2">Leaf</tissue>
    </source>
</reference>
<dbReference type="AlphaFoldDB" id="A0A843VYQ7"/>
<comment type="caution">
    <text evidence="2">The sequence shown here is derived from an EMBL/GenBank/DDBJ whole genome shotgun (WGS) entry which is preliminary data.</text>
</comment>
<keyword evidence="3" id="KW-1185">Reference proteome</keyword>
<dbReference type="Proteomes" id="UP000652761">
    <property type="component" value="Unassembled WGS sequence"/>
</dbReference>
<protein>
    <submittedName>
        <fullName evidence="2">Uncharacterized protein</fullName>
    </submittedName>
</protein>
<name>A0A843VYQ7_COLES</name>
<dbReference type="EMBL" id="NMUH01002873">
    <property type="protein sequence ID" value="MQM02552.1"/>
    <property type="molecule type" value="Genomic_DNA"/>
</dbReference>
<organism evidence="2 3">
    <name type="scientific">Colocasia esculenta</name>
    <name type="common">Wild taro</name>
    <name type="synonym">Arum esculentum</name>
    <dbReference type="NCBI Taxonomy" id="4460"/>
    <lineage>
        <taxon>Eukaryota</taxon>
        <taxon>Viridiplantae</taxon>
        <taxon>Streptophyta</taxon>
        <taxon>Embryophyta</taxon>
        <taxon>Tracheophyta</taxon>
        <taxon>Spermatophyta</taxon>
        <taxon>Magnoliopsida</taxon>
        <taxon>Liliopsida</taxon>
        <taxon>Araceae</taxon>
        <taxon>Aroideae</taxon>
        <taxon>Colocasieae</taxon>
        <taxon>Colocasia</taxon>
    </lineage>
</organism>
<dbReference type="OrthoDB" id="785014at2759"/>